<protein>
    <recommendedName>
        <fullName evidence="2">Fungal lipase-type domain-containing protein</fullName>
    </recommendedName>
</protein>
<name>A0A7S2E750_9STRA</name>
<dbReference type="AlphaFoldDB" id="A0A7S2E750"/>
<dbReference type="CDD" id="cd00519">
    <property type="entry name" value="Lipase_3"/>
    <property type="match status" value="1"/>
</dbReference>
<dbReference type="PANTHER" id="PTHR45856:SF24">
    <property type="entry name" value="FUNGAL LIPASE-LIKE DOMAIN-CONTAINING PROTEIN"/>
    <property type="match status" value="1"/>
</dbReference>
<feature type="compositionally biased region" description="Basic and acidic residues" evidence="1">
    <location>
        <begin position="31"/>
        <end position="40"/>
    </location>
</feature>
<feature type="compositionally biased region" description="Basic and acidic residues" evidence="1">
    <location>
        <begin position="11"/>
        <end position="22"/>
    </location>
</feature>
<organism evidence="3">
    <name type="scientific">Ditylum brightwellii</name>
    <dbReference type="NCBI Taxonomy" id="49249"/>
    <lineage>
        <taxon>Eukaryota</taxon>
        <taxon>Sar</taxon>
        <taxon>Stramenopiles</taxon>
        <taxon>Ochrophyta</taxon>
        <taxon>Bacillariophyta</taxon>
        <taxon>Mediophyceae</taxon>
        <taxon>Lithodesmiophycidae</taxon>
        <taxon>Lithodesmiales</taxon>
        <taxon>Lithodesmiaceae</taxon>
        <taxon>Ditylum</taxon>
    </lineage>
</organism>
<accession>A0A7S2E750</accession>
<gene>
    <name evidence="3" type="ORF">DBRI1063_LOCUS5341</name>
</gene>
<dbReference type="PANTHER" id="PTHR45856">
    <property type="entry name" value="ALPHA/BETA-HYDROLASES SUPERFAMILY PROTEIN"/>
    <property type="match status" value="1"/>
</dbReference>
<feature type="region of interest" description="Disordered" evidence="1">
    <location>
        <begin position="147"/>
        <end position="185"/>
    </location>
</feature>
<feature type="region of interest" description="Disordered" evidence="1">
    <location>
        <begin position="9"/>
        <end position="40"/>
    </location>
</feature>
<dbReference type="Pfam" id="PF01764">
    <property type="entry name" value="Lipase_3"/>
    <property type="match status" value="1"/>
</dbReference>
<dbReference type="InterPro" id="IPR051218">
    <property type="entry name" value="Sec_MonoDiacylglyc_Lipase"/>
</dbReference>
<sequence length="510" mass="57151">MLCIRLPFSSQKREMSEKREISNSKQYTVEEGDKPKPQDGRYRMTLTKSGNAHVTSAVKGEEPSVMDGPPFCMSTASRALYLSTLVYLEPNTRGLTPEKYEALFQRLDYVVGERGLDIKEFKEFYNKTGKDEIRCICFAMTKKKENIKEDDQDENEETKDSASSGEGEKKDEGTHEMDGEKNMKKHNVSKSKFNRIFVCFRGTDTAKNVVADIKAWTVPHPPVRGSVFNGSRPMVHHGFLNSWRNDKLSEQVLDFVKKHVKEMRESELEEMEENGSNGSPWPVLTVTGHSLGGSIATLASWDIASELQDMSLSLAQNHSSFAKKDDSILSQPNTIPFPKENVRLYSFGCPRVGNGPFADSFNDFVPNAWNIIHDNDIVPAVPAKHSGFLGQPFQRAGRQVIIKENGDFLINPSRKERRLRAVKVLNLKTSVAAHETGHYRRGLLSIFEKEGLLGNCDDEGVVLRESLSKGEETQINSLKLAAESLDVMGQIITDARNDPSRSFRVLPGAT</sequence>
<evidence type="ECO:0000313" key="3">
    <source>
        <dbReference type="EMBL" id="CAD9319310.1"/>
    </source>
</evidence>
<dbReference type="InterPro" id="IPR002921">
    <property type="entry name" value="Fungal_lipase-type"/>
</dbReference>
<dbReference type="InterPro" id="IPR029058">
    <property type="entry name" value="AB_hydrolase_fold"/>
</dbReference>
<evidence type="ECO:0000259" key="2">
    <source>
        <dbReference type="Pfam" id="PF01764"/>
    </source>
</evidence>
<feature type="domain" description="Fungal lipase-type" evidence="2">
    <location>
        <begin position="197"/>
        <end position="384"/>
    </location>
</feature>
<dbReference type="GO" id="GO:0006629">
    <property type="term" value="P:lipid metabolic process"/>
    <property type="evidence" value="ECO:0007669"/>
    <property type="project" value="InterPro"/>
</dbReference>
<dbReference type="Gene3D" id="3.40.50.1820">
    <property type="entry name" value="alpha/beta hydrolase"/>
    <property type="match status" value="1"/>
</dbReference>
<dbReference type="SUPFAM" id="SSF53474">
    <property type="entry name" value="alpha/beta-Hydrolases"/>
    <property type="match status" value="1"/>
</dbReference>
<dbReference type="EMBL" id="HBGN01008355">
    <property type="protein sequence ID" value="CAD9319310.1"/>
    <property type="molecule type" value="Transcribed_RNA"/>
</dbReference>
<proteinExistence type="predicted"/>
<reference evidence="3" key="1">
    <citation type="submission" date="2021-01" db="EMBL/GenBank/DDBJ databases">
        <authorList>
            <person name="Corre E."/>
            <person name="Pelletier E."/>
            <person name="Niang G."/>
            <person name="Scheremetjew M."/>
            <person name="Finn R."/>
            <person name="Kale V."/>
            <person name="Holt S."/>
            <person name="Cochrane G."/>
            <person name="Meng A."/>
            <person name="Brown T."/>
            <person name="Cohen L."/>
        </authorList>
    </citation>
    <scope>NUCLEOTIDE SEQUENCE</scope>
    <source>
        <strain evidence="3">Pop2</strain>
    </source>
</reference>
<feature type="compositionally biased region" description="Basic and acidic residues" evidence="1">
    <location>
        <begin position="166"/>
        <end position="182"/>
    </location>
</feature>
<evidence type="ECO:0000256" key="1">
    <source>
        <dbReference type="SAM" id="MobiDB-lite"/>
    </source>
</evidence>